<dbReference type="EMBL" id="OW152826">
    <property type="protein sequence ID" value="CAH2042552.1"/>
    <property type="molecule type" value="Genomic_DNA"/>
</dbReference>
<protein>
    <submittedName>
        <fullName evidence="1">Uncharacterized protein</fullName>
    </submittedName>
</protein>
<keyword evidence="2" id="KW-1185">Reference proteome</keyword>
<evidence type="ECO:0000313" key="2">
    <source>
        <dbReference type="Proteomes" id="UP000837857"/>
    </source>
</evidence>
<proteinExistence type="predicted"/>
<evidence type="ECO:0000313" key="1">
    <source>
        <dbReference type="EMBL" id="CAH2042552.1"/>
    </source>
</evidence>
<feature type="non-terminal residue" evidence="1">
    <location>
        <position position="77"/>
    </location>
</feature>
<name>A0ABN8HWP6_9NEOP</name>
<dbReference type="Proteomes" id="UP000837857">
    <property type="component" value="Chromosome 14"/>
</dbReference>
<sequence>MAAACNEDEEGDALVVCGALVAREAPPSDIHALGDENLCGVEEQKGEYHMPYHPVVAYAAQAPETTRTNKDDHNLVA</sequence>
<gene>
    <name evidence="1" type="ORF">IPOD504_LOCUS3907</name>
</gene>
<organism evidence="1 2">
    <name type="scientific">Iphiclides podalirius</name>
    <name type="common">scarce swallowtail</name>
    <dbReference type="NCBI Taxonomy" id="110791"/>
    <lineage>
        <taxon>Eukaryota</taxon>
        <taxon>Metazoa</taxon>
        <taxon>Ecdysozoa</taxon>
        <taxon>Arthropoda</taxon>
        <taxon>Hexapoda</taxon>
        <taxon>Insecta</taxon>
        <taxon>Pterygota</taxon>
        <taxon>Neoptera</taxon>
        <taxon>Endopterygota</taxon>
        <taxon>Lepidoptera</taxon>
        <taxon>Glossata</taxon>
        <taxon>Ditrysia</taxon>
        <taxon>Papilionoidea</taxon>
        <taxon>Papilionidae</taxon>
        <taxon>Papilioninae</taxon>
        <taxon>Iphiclides</taxon>
    </lineage>
</organism>
<reference evidence="1" key="1">
    <citation type="submission" date="2022-03" db="EMBL/GenBank/DDBJ databases">
        <authorList>
            <person name="Martin H S."/>
        </authorList>
    </citation>
    <scope>NUCLEOTIDE SEQUENCE</scope>
</reference>
<accession>A0ABN8HWP6</accession>